<dbReference type="AlphaFoldDB" id="A0A0C1QJ16"/>
<comment type="function">
    <text evidence="9">Part of an ABC transporter complex. Transmembrane domains (TMD) form a pore in the inner membrane and the ATP-binding domain (NBD) is responsible for energy generation.</text>
</comment>
<evidence type="ECO:0000259" key="12">
    <source>
        <dbReference type="PROSITE" id="PS50929"/>
    </source>
</evidence>
<evidence type="ECO:0000259" key="11">
    <source>
        <dbReference type="PROSITE" id="PS50893"/>
    </source>
</evidence>
<keyword evidence="8 10" id="KW-0472">Membrane</keyword>
<evidence type="ECO:0000256" key="8">
    <source>
        <dbReference type="ARBA" id="ARBA00023136"/>
    </source>
</evidence>
<feature type="transmembrane region" description="Helical" evidence="10">
    <location>
        <begin position="21"/>
        <end position="44"/>
    </location>
</feature>
<dbReference type="Gene3D" id="1.20.1560.10">
    <property type="entry name" value="ABC transporter type 1, transmembrane domain"/>
    <property type="match status" value="1"/>
</dbReference>
<dbReference type="InterPro" id="IPR003593">
    <property type="entry name" value="AAA+_ATPase"/>
</dbReference>
<accession>A0A0C1QJ16</accession>
<dbReference type="Gene3D" id="3.40.50.300">
    <property type="entry name" value="P-loop containing nucleotide triphosphate hydrolases"/>
    <property type="match status" value="1"/>
</dbReference>
<dbReference type="SUPFAM" id="SSF52540">
    <property type="entry name" value="P-loop containing nucleoside triphosphate hydrolases"/>
    <property type="match status" value="1"/>
</dbReference>
<name>A0A0C1QJ16_9RICK</name>
<evidence type="ECO:0000256" key="4">
    <source>
        <dbReference type="ARBA" id="ARBA00022692"/>
    </source>
</evidence>
<organism evidence="13 14">
    <name type="scientific">Candidatus Jidaibacter acanthamoebae</name>
    <dbReference type="NCBI Taxonomy" id="86105"/>
    <lineage>
        <taxon>Bacteria</taxon>
        <taxon>Pseudomonadati</taxon>
        <taxon>Pseudomonadota</taxon>
        <taxon>Alphaproteobacteria</taxon>
        <taxon>Rickettsiales</taxon>
        <taxon>Candidatus Midichloriaceae</taxon>
        <taxon>Candidatus Jidaibacter</taxon>
    </lineage>
</organism>
<dbReference type="PROSITE" id="PS50929">
    <property type="entry name" value="ABC_TM1F"/>
    <property type="match status" value="1"/>
</dbReference>
<dbReference type="OrthoDB" id="5288404at2"/>
<dbReference type="InterPro" id="IPR036640">
    <property type="entry name" value="ABC1_TM_sf"/>
</dbReference>
<dbReference type="FunFam" id="3.40.50.300:FF:000287">
    <property type="entry name" value="Multidrug ABC transporter ATP-binding protein"/>
    <property type="match status" value="1"/>
</dbReference>
<reference evidence="13 14" key="1">
    <citation type="submission" date="2014-11" db="EMBL/GenBank/DDBJ databases">
        <title>A Rickettsiales Symbiont of Amoebae With Ancient Features.</title>
        <authorList>
            <person name="Schulz F."/>
            <person name="Martijn J."/>
            <person name="Wascher F."/>
            <person name="Kostanjsek R."/>
            <person name="Ettema T.J."/>
            <person name="Horn M."/>
        </authorList>
    </citation>
    <scope>NUCLEOTIDE SEQUENCE [LARGE SCALE GENOMIC DNA]</scope>
    <source>
        <strain evidence="13 14">UWC36</strain>
    </source>
</reference>
<protein>
    <submittedName>
        <fullName evidence="13">Putative ABC transporter ATP-binding protein</fullName>
    </submittedName>
</protein>
<dbReference type="RefSeq" id="WP_039455687.1">
    <property type="nucleotide sequence ID" value="NZ_JSWE01000092.1"/>
</dbReference>
<feature type="transmembrane region" description="Helical" evidence="10">
    <location>
        <begin position="64"/>
        <end position="82"/>
    </location>
</feature>
<proteinExistence type="inferred from homology"/>
<keyword evidence="7 10" id="KW-1133">Transmembrane helix</keyword>
<dbReference type="EMBL" id="JSWE01000092">
    <property type="protein sequence ID" value="KIE05494.1"/>
    <property type="molecule type" value="Genomic_DNA"/>
</dbReference>
<dbReference type="GO" id="GO:0005886">
    <property type="term" value="C:plasma membrane"/>
    <property type="evidence" value="ECO:0007669"/>
    <property type="project" value="UniProtKB-SubCell"/>
</dbReference>
<feature type="transmembrane region" description="Helical" evidence="10">
    <location>
        <begin position="251"/>
        <end position="268"/>
    </location>
</feature>
<evidence type="ECO:0000256" key="1">
    <source>
        <dbReference type="ARBA" id="ARBA00004651"/>
    </source>
</evidence>
<dbReference type="SUPFAM" id="SSF90123">
    <property type="entry name" value="ABC transporter transmembrane region"/>
    <property type="match status" value="1"/>
</dbReference>
<evidence type="ECO:0000256" key="3">
    <source>
        <dbReference type="ARBA" id="ARBA00022448"/>
    </source>
</evidence>
<keyword evidence="4 10" id="KW-0812">Transmembrane</keyword>
<sequence>MYKIPTKFFNFLWFFIKKQPIGFIIITLTSLVNAISSTVWPYVTGNLVDAFVDYSGSMEGAFEALKKPIIVAFCFWIVIEILSRIRGFSLSAVMPKFQAAIRLSAFKYVSQHSHAYFVSNYVGGIANRISDLPRGAQMVVDVLITIFIPVLVAIIISCSFFFSVNPYLCLVLSTWLGLHLLILFFMCKKAASLSRTQSEARTYLQGKIVDTISNHLNVRLFTHHKHEEEKINEISEDEKDKLKATLHYVEIIKLVLGVMGIFWMVVLFSTTFKFWSSGIISIGEVVLVINSTLNLMTQMGVAAEEMTYLIREIGVCQQALRIFQDPVTVTDVPNATKLKVKNGTIKFESVNFRYRHNENMFYDQSLTIHGGQKVGLVGFSGSGKTTFANLILRLYEIDSGKITIDDQDITQVTAKSLRKNISFIPQDPILFHRTVIDNIKYGNIRATDEEVIEAAKKAGCHEFILGLDEGYNTTVGERGTKLSGGQRQRIAIARAILKDAPIVIMDEATSALDSVTERQIRESLKYLMEGKTTLIIAHRLSTLLHVDRILVFDRGQILEDGSHNELLSHKGHYSLLWSLQHDGLLPDMNKKTE</sequence>
<comment type="subcellular location">
    <subcellularLocation>
        <location evidence="1">Cell membrane</location>
        <topology evidence="1">Multi-pass membrane protein</topology>
    </subcellularLocation>
</comment>
<keyword evidence="5" id="KW-0547">Nucleotide-binding</keyword>
<gene>
    <name evidence="13" type="ORF">NF27_DP00380</name>
</gene>
<keyword evidence="14" id="KW-1185">Reference proteome</keyword>
<evidence type="ECO:0000256" key="2">
    <source>
        <dbReference type="ARBA" id="ARBA00005417"/>
    </source>
</evidence>
<dbReference type="PROSITE" id="PS00211">
    <property type="entry name" value="ABC_TRANSPORTER_1"/>
    <property type="match status" value="1"/>
</dbReference>
<dbReference type="Proteomes" id="UP000031258">
    <property type="component" value="Unassembled WGS sequence"/>
</dbReference>
<dbReference type="STRING" id="86105.NF27_DP00380"/>
<comment type="similarity">
    <text evidence="2">Belongs to the ABC transporter superfamily.</text>
</comment>
<evidence type="ECO:0000256" key="9">
    <source>
        <dbReference type="ARBA" id="ARBA00024725"/>
    </source>
</evidence>
<dbReference type="SMART" id="SM00382">
    <property type="entry name" value="AAA"/>
    <property type="match status" value="1"/>
</dbReference>
<evidence type="ECO:0000313" key="14">
    <source>
        <dbReference type="Proteomes" id="UP000031258"/>
    </source>
</evidence>
<dbReference type="GO" id="GO:0005524">
    <property type="term" value="F:ATP binding"/>
    <property type="evidence" value="ECO:0007669"/>
    <property type="project" value="UniProtKB-KW"/>
</dbReference>
<dbReference type="Pfam" id="PF00005">
    <property type="entry name" value="ABC_tran"/>
    <property type="match status" value="1"/>
</dbReference>
<evidence type="ECO:0000256" key="7">
    <source>
        <dbReference type="ARBA" id="ARBA00022989"/>
    </source>
</evidence>
<dbReference type="InterPro" id="IPR003439">
    <property type="entry name" value="ABC_transporter-like_ATP-bd"/>
</dbReference>
<dbReference type="InterPro" id="IPR027417">
    <property type="entry name" value="P-loop_NTPase"/>
</dbReference>
<evidence type="ECO:0000256" key="6">
    <source>
        <dbReference type="ARBA" id="ARBA00022840"/>
    </source>
</evidence>
<keyword evidence="6 13" id="KW-0067">ATP-binding</keyword>
<dbReference type="GO" id="GO:0016887">
    <property type="term" value="F:ATP hydrolysis activity"/>
    <property type="evidence" value="ECO:0007669"/>
    <property type="project" value="InterPro"/>
</dbReference>
<dbReference type="InterPro" id="IPR017871">
    <property type="entry name" value="ABC_transporter-like_CS"/>
</dbReference>
<comment type="caution">
    <text evidence="13">The sequence shown here is derived from an EMBL/GenBank/DDBJ whole genome shotgun (WGS) entry which is preliminary data.</text>
</comment>
<dbReference type="InterPro" id="IPR011527">
    <property type="entry name" value="ABC1_TM_dom"/>
</dbReference>
<feature type="transmembrane region" description="Helical" evidence="10">
    <location>
        <begin position="168"/>
        <end position="187"/>
    </location>
</feature>
<feature type="domain" description="ABC transmembrane type-1" evidence="12">
    <location>
        <begin position="24"/>
        <end position="311"/>
    </location>
</feature>
<evidence type="ECO:0000256" key="10">
    <source>
        <dbReference type="SAM" id="Phobius"/>
    </source>
</evidence>
<evidence type="ECO:0000256" key="5">
    <source>
        <dbReference type="ARBA" id="ARBA00022741"/>
    </source>
</evidence>
<dbReference type="PANTHER" id="PTHR43394">
    <property type="entry name" value="ATP-DEPENDENT PERMEASE MDL1, MITOCHONDRIAL"/>
    <property type="match status" value="1"/>
</dbReference>
<keyword evidence="3" id="KW-0813">Transport</keyword>
<feature type="domain" description="ABC transporter" evidence="11">
    <location>
        <begin position="345"/>
        <end position="579"/>
    </location>
</feature>
<dbReference type="Pfam" id="PF00664">
    <property type="entry name" value="ABC_membrane"/>
    <property type="match status" value="1"/>
</dbReference>
<dbReference type="GO" id="GO:0015421">
    <property type="term" value="F:ABC-type oligopeptide transporter activity"/>
    <property type="evidence" value="ECO:0007669"/>
    <property type="project" value="TreeGrafter"/>
</dbReference>
<feature type="transmembrane region" description="Helical" evidence="10">
    <location>
        <begin position="138"/>
        <end position="162"/>
    </location>
</feature>
<dbReference type="PROSITE" id="PS50893">
    <property type="entry name" value="ABC_TRANSPORTER_2"/>
    <property type="match status" value="1"/>
</dbReference>
<dbReference type="InterPro" id="IPR039421">
    <property type="entry name" value="Type_1_exporter"/>
</dbReference>
<dbReference type="PANTHER" id="PTHR43394:SF1">
    <property type="entry name" value="ATP-BINDING CASSETTE SUB-FAMILY B MEMBER 10, MITOCHONDRIAL"/>
    <property type="match status" value="1"/>
</dbReference>
<evidence type="ECO:0000313" key="13">
    <source>
        <dbReference type="EMBL" id="KIE05494.1"/>
    </source>
</evidence>